<name>W6NCG0_HAECO</name>
<organism evidence="1">
    <name type="scientific">Haemonchus contortus</name>
    <name type="common">Barber pole worm</name>
    <dbReference type="NCBI Taxonomy" id="6289"/>
    <lineage>
        <taxon>Eukaryota</taxon>
        <taxon>Metazoa</taxon>
        <taxon>Ecdysozoa</taxon>
        <taxon>Nematoda</taxon>
        <taxon>Chromadorea</taxon>
        <taxon>Rhabditida</taxon>
        <taxon>Rhabditina</taxon>
        <taxon>Rhabditomorpha</taxon>
        <taxon>Strongyloidea</taxon>
        <taxon>Trichostrongylidae</taxon>
        <taxon>Haemonchus</taxon>
    </lineage>
</organism>
<reference evidence="1" key="1">
    <citation type="submission" date="2013-03" db="EMBL/GenBank/DDBJ databases">
        <authorList>
            <person name="Aslett M."/>
        </authorList>
    </citation>
    <scope>NUCLEOTIDE SEQUENCE [LARGE SCALE GENOMIC DNA]</scope>
    <source>
        <strain evidence="1">ISE/inbred ISE</strain>
    </source>
</reference>
<reference evidence="1" key="2">
    <citation type="submission" date="2013-05" db="EMBL/GenBank/DDBJ databases">
        <title>The genome and transcriptome of Haemonchus contortus: a key model parasite for drug and vaccine discovery.</title>
        <authorList>
            <person name="Laing R."/>
            <person name="Kikuchi T."/>
            <person name="Martinelli A."/>
            <person name="Tsai I.J."/>
            <person name="Beech R.N."/>
            <person name="Redman E."/>
            <person name="Holroyd N."/>
            <person name="Bartley D.J."/>
            <person name="Beasley H."/>
            <person name="Britton C."/>
            <person name="Curran D."/>
            <person name="Devaney E."/>
            <person name="Gilabert A."/>
            <person name="Jackson F."/>
            <person name="Hunt M."/>
            <person name="Johnston S."/>
            <person name="Kryukov I."/>
            <person name="Li K."/>
            <person name="Morrison A.A."/>
            <person name="Reid A.J."/>
            <person name="Sargison N."/>
            <person name="Saunders G."/>
            <person name="Wasmuth J.D."/>
            <person name="Wolstenholme A."/>
            <person name="Berriman M."/>
            <person name="Gilleard J.S."/>
            <person name="Cotton J.A."/>
        </authorList>
    </citation>
    <scope>NUCLEOTIDE SEQUENCE [LARGE SCALE GENOMIC DNA]</scope>
    <source>
        <strain evidence="1">ISE/inbred ISE</strain>
    </source>
</reference>
<proteinExistence type="predicted"/>
<gene>
    <name evidence="1" type="ORF">HCOI_01212700</name>
</gene>
<dbReference type="EMBL" id="CAVP010058532">
    <property type="protein sequence ID" value="CDL94816.1"/>
    <property type="molecule type" value="Genomic_DNA"/>
</dbReference>
<dbReference type="AlphaFoldDB" id="W6NCG0"/>
<accession>W6NCG0</accession>
<evidence type="ECO:0000313" key="1">
    <source>
        <dbReference type="EMBL" id="CDL94816.1"/>
    </source>
</evidence>
<comment type="caution">
    <text evidence="1">The sequence shown here is derived from an EMBL/GenBank/DDBJ whole genome shotgun (WGS) entry which is preliminary data.</text>
</comment>
<protein>
    <submittedName>
        <fullName evidence="1">Uncharacterized protein</fullName>
    </submittedName>
</protein>
<sequence length="105" mass="11702">MLYSCNFGVFSSYFRRKFGGFIIALENPKSTFAPQQAPQTMRDLVAILSCSLKPMSYASGTDCTVQKRSSKRPTTCSYSFSIVPQRFQKKISTATLQAGNTTQHI</sequence>